<dbReference type="KEGG" id="doe:DENOEST_0676"/>
<keyword evidence="3" id="KW-1185">Reference proteome</keyword>
<reference evidence="2 3" key="1">
    <citation type="submission" date="2020-03" db="EMBL/GenBank/DDBJ databases">
        <authorList>
            <consortium name="Genoscope - CEA"/>
            <person name="William W."/>
        </authorList>
    </citation>
    <scope>NUCLEOTIDE SEQUENCE [LARGE SCALE GENOMIC DNA]</scope>
    <source>
        <strain evidence="3">DSM 16959</strain>
    </source>
</reference>
<proteinExistence type="predicted"/>
<gene>
    <name evidence="2" type="ORF">DENOEST_0676</name>
</gene>
<accession>A0A6S6XPE0</accession>
<evidence type="ECO:0000313" key="3">
    <source>
        <dbReference type="Proteomes" id="UP000515733"/>
    </source>
</evidence>
<dbReference type="AlphaFoldDB" id="A0A6S6XPE0"/>
<evidence type="ECO:0000313" key="2">
    <source>
        <dbReference type="EMBL" id="CAB1367841.1"/>
    </source>
</evidence>
<dbReference type="Proteomes" id="UP000515733">
    <property type="component" value="Chromosome"/>
</dbReference>
<dbReference type="EMBL" id="LR778301">
    <property type="protein sequence ID" value="CAB1367841.1"/>
    <property type="molecule type" value="Genomic_DNA"/>
</dbReference>
<feature type="region of interest" description="Disordered" evidence="1">
    <location>
        <begin position="1"/>
        <end position="27"/>
    </location>
</feature>
<feature type="compositionally biased region" description="Pro residues" evidence="1">
    <location>
        <begin position="1"/>
        <end position="10"/>
    </location>
</feature>
<name>A0A6S6XPE0_9PROT</name>
<evidence type="ECO:0000256" key="1">
    <source>
        <dbReference type="SAM" id="MobiDB-lite"/>
    </source>
</evidence>
<protein>
    <submittedName>
        <fullName evidence="2">Uncharacterized protein</fullName>
    </submittedName>
</protein>
<organism evidence="2 3">
    <name type="scientific">Denitratisoma oestradiolicum</name>
    <dbReference type="NCBI Taxonomy" id="311182"/>
    <lineage>
        <taxon>Bacteria</taxon>
        <taxon>Pseudomonadati</taxon>
        <taxon>Pseudomonadota</taxon>
        <taxon>Betaproteobacteria</taxon>
        <taxon>Nitrosomonadales</taxon>
        <taxon>Sterolibacteriaceae</taxon>
        <taxon>Denitratisoma</taxon>
    </lineage>
</organism>
<sequence length="99" mass="10489">MPPSGRPPKPGTMGNSAGDAHGPQEFFPQDFIGVDVGQFFHDDPPSVVIDNFNRCRAAGVPDEADASFCLDFLDLRIATLARRDPAPEQSFGCALPGSG</sequence>